<evidence type="ECO:0000313" key="1">
    <source>
        <dbReference type="EMBL" id="TDL14520.1"/>
    </source>
</evidence>
<protein>
    <submittedName>
        <fullName evidence="1">Uncharacterized protein</fullName>
    </submittedName>
</protein>
<accession>A0A4Y7PJC9</accession>
<dbReference type="VEuPathDB" id="FungiDB:BD410DRAFT_797146"/>
<dbReference type="AlphaFoldDB" id="A0A4Y7PJC9"/>
<evidence type="ECO:0000313" key="2">
    <source>
        <dbReference type="Proteomes" id="UP000294933"/>
    </source>
</evidence>
<gene>
    <name evidence="1" type="ORF">BD410DRAFT_797146</name>
</gene>
<organism evidence="1 2">
    <name type="scientific">Rickenella mellea</name>
    <dbReference type="NCBI Taxonomy" id="50990"/>
    <lineage>
        <taxon>Eukaryota</taxon>
        <taxon>Fungi</taxon>
        <taxon>Dikarya</taxon>
        <taxon>Basidiomycota</taxon>
        <taxon>Agaricomycotina</taxon>
        <taxon>Agaricomycetes</taxon>
        <taxon>Hymenochaetales</taxon>
        <taxon>Rickenellaceae</taxon>
        <taxon>Rickenella</taxon>
    </lineage>
</organism>
<dbReference type="Proteomes" id="UP000294933">
    <property type="component" value="Unassembled WGS sequence"/>
</dbReference>
<reference evidence="1 2" key="1">
    <citation type="submission" date="2018-06" db="EMBL/GenBank/DDBJ databases">
        <title>A transcriptomic atlas of mushroom development highlights an independent origin of complex multicellularity.</title>
        <authorList>
            <consortium name="DOE Joint Genome Institute"/>
            <person name="Krizsan K."/>
            <person name="Almasi E."/>
            <person name="Merenyi Z."/>
            <person name="Sahu N."/>
            <person name="Viragh M."/>
            <person name="Koszo T."/>
            <person name="Mondo S."/>
            <person name="Kiss B."/>
            <person name="Balint B."/>
            <person name="Kues U."/>
            <person name="Barry K."/>
            <person name="Hegedus J.C."/>
            <person name="Henrissat B."/>
            <person name="Johnson J."/>
            <person name="Lipzen A."/>
            <person name="Ohm R."/>
            <person name="Nagy I."/>
            <person name="Pangilinan J."/>
            <person name="Yan J."/>
            <person name="Xiong Y."/>
            <person name="Grigoriev I.V."/>
            <person name="Hibbett D.S."/>
            <person name="Nagy L.G."/>
        </authorList>
    </citation>
    <scope>NUCLEOTIDE SEQUENCE [LARGE SCALE GENOMIC DNA]</scope>
    <source>
        <strain evidence="1 2">SZMC22713</strain>
    </source>
</reference>
<proteinExistence type="predicted"/>
<dbReference type="EMBL" id="ML170330">
    <property type="protein sequence ID" value="TDL14520.1"/>
    <property type="molecule type" value="Genomic_DNA"/>
</dbReference>
<keyword evidence="2" id="KW-1185">Reference proteome</keyword>
<sequence length="74" mass="8423">MYCATNILWHLQIVQRYLRRIYFLSEVGTEAILMFITAGDSGGSSNRVSVASPTEILHMWSASPFVNDEWLEAQ</sequence>
<name>A0A4Y7PJC9_9AGAM</name>